<evidence type="ECO:0000313" key="3">
    <source>
        <dbReference type="Proteomes" id="UP000087766"/>
    </source>
</evidence>
<dbReference type="InterPro" id="IPR036390">
    <property type="entry name" value="WH_DNA-bd_sf"/>
</dbReference>
<keyword evidence="3" id="KW-1185">Reference proteome</keyword>
<dbReference type="PANTHER" id="PTHR11017:SF570">
    <property type="entry name" value="DISEASE RESISTANCE PROTEIN (TIR-NBS CLASS)-RELATED"/>
    <property type="match status" value="1"/>
</dbReference>
<protein>
    <submittedName>
        <fullName evidence="4">Disease resistance protein LAZ5-like</fullName>
    </submittedName>
</protein>
<accession>A0A3Q0EV53</accession>
<dbReference type="SUPFAM" id="SSF46785">
    <property type="entry name" value="Winged helix' DNA-binding domain"/>
    <property type="match status" value="1"/>
</dbReference>
<dbReference type="Pfam" id="PF23282">
    <property type="entry name" value="WHD_ROQ1"/>
    <property type="match status" value="1"/>
</dbReference>
<dbReference type="AlphaFoldDB" id="A0A3Q0EV53"/>
<evidence type="ECO:0000256" key="1">
    <source>
        <dbReference type="ARBA" id="ARBA00022737"/>
    </source>
</evidence>
<evidence type="ECO:0000313" key="4">
    <source>
        <dbReference type="RefSeq" id="XP_022635041.1"/>
    </source>
</evidence>
<dbReference type="STRING" id="3916.A0A3Q0EV53"/>
<dbReference type="Gene3D" id="1.10.8.430">
    <property type="entry name" value="Helical domain of apoptotic protease-activating factors"/>
    <property type="match status" value="1"/>
</dbReference>
<dbReference type="GO" id="GO:0043531">
    <property type="term" value="F:ADP binding"/>
    <property type="evidence" value="ECO:0007669"/>
    <property type="project" value="InterPro"/>
</dbReference>
<feature type="domain" description="Disease resistance protein Roq1-like winged-helix" evidence="2">
    <location>
        <begin position="108"/>
        <end position="185"/>
    </location>
</feature>
<dbReference type="Proteomes" id="UP000087766">
    <property type="component" value="Chromosome 1"/>
</dbReference>
<organism evidence="3 4">
    <name type="scientific">Vigna radiata var. radiata</name>
    <name type="common">Mung bean</name>
    <name type="synonym">Phaseolus aureus</name>
    <dbReference type="NCBI Taxonomy" id="3916"/>
    <lineage>
        <taxon>Eukaryota</taxon>
        <taxon>Viridiplantae</taxon>
        <taxon>Streptophyta</taxon>
        <taxon>Embryophyta</taxon>
        <taxon>Tracheophyta</taxon>
        <taxon>Spermatophyta</taxon>
        <taxon>Magnoliopsida</taxon>
        <taxon>eudicotyledons</taxon>
        <taxon>Gunneridae</taxon>
        <taxon>Pentapetalae</taxon>
        <taxon>rosids</taxon>
        <taxon>fabids</taxon>
        <taxon>Fabales</taxon>
        <taxon>Fabaceae</taxon>
        <taxon>Papilionoideae</taxon>
        <taxon>50 kb inversion clade</taxon>
        <taxon>NPAAA clade</taxon>
        <taxon>indigoferoid/millettioid clade</taxon>
        <taxon>Phaseoleae</taxon>
        <taxon>Vigna</taxon>
    </lineage>
</organism>
<dbReference type="PANTHER" id="PTHR11017">
    <property type="entry name" value="LEUCINE-RICH REPEAT-CONTAINING PROTEIN"/>
    <property type="match status" value="1"/>
</dbReference>
<dbReference type="OrthoDB" id="1357022at2759"/>
<evidence type="ECO:0000259" key="2">
    <source>
        <dbReference type="Pfam" id="PF23282"/>
    </source>
</evidence>
<name>A0A3Q0EV53_VIGRR</name>
<gene>
    <name evidence="4" type="primary">LOC106757119</name>
</gene>
<dbReference type="RefSeq" id="XP_022635041.1">
    <property type="nucleotide sequence ID" value="XM_022779320.1"/>
</dbReference>
<dbReference type="SUPFAM" id="SSF52540">
    <property type="entry name" value="P-loop containing nucleoside triphosphate hydrolases"/>
    <property type="match status" value="1"/>
</dbReference>
<dbReference type="InterPro" id="IPR042197">
    <property type="entry name" value="Apaf_helical"/>
</dbReference>
<dbReference type="GO" id="GO:0006952">
    <property type="term" value="P:defense response"/>
    <property type="evidence" value="ECO:0007669"/>
    <property type="project" value="InterPro"/>
</dbReference>
<dbReference type="InterPro" id="IPR044974">
    <property type="entry name" value="Disease_R_plants"/>
</dbReference>
<sequence length="436" mass="50257">MVIITRDKHLLDIHGVEKQYEVDIFNVTEAMKLFRWNALRNKVVDPSCTEIIKREIYYTGGLPLALETIGSNLLGKILDEWKSALDACEKLPSRGIQEILQVSYDGLEENEKDIFLDIACFFKGCTVKKVTDMLNACGFHTEYGISVLRNKSLVNILMSGEHDGEIVTMHDLIQCMGKEIVRQRSTLTEKCSRLWFYQDISCVLEKNMAIDSSTRKFYVLPGERVPKWFDHSTKGNSLCFWFWRDFPSITVCTILGVLDNIEGPFFVKFNFFVTINDIEIPFLFDFNYILDTDHMFMFNNFTYPMKLDCGGLVSENEWSYGEVLSVIPPNSGSSESIKSSGVYVNRTCTTTMENVRFSNPYSPNTTFPTDHGTRNQLDIQQDSFDPVVSMHTRMLDKLAYLSNRQWRRPFMYPEWKEPFDNVLSPNLSESDLSMSS</sequence>
<reference evidence="3" key="1">
    <citation type="journal article" date="2014" name="Nat. Commun.">
        <title>Genome sequence of mungbean and insights into evolution within Vigna species.</title>
        <authorList>
            <person name="Kang Y.J."/>
            <person name="Kim S.K."/>
            <person name="Kim M.Y."/>
            <person name="Lestari P."/>
            <person name="Kim K.H."/>
            <person name="Ha B.K."/>
            <person name="Jun T.H."/>
            <person name="Hwang W.J."/>
            <person name="Lee T."/>
            <person name="Lee J."/>
            <person name="Shim S."/>
            <person name="Yoon M.Y."/>
            <person name="Jang Y.E."/>
            <person name="Han K.S."/>
            <person name="Taeprayoon P."/>
            <person name="Yoon N."/>
            <person name="Somta P."/>
            <person name="Tanya P."/>
            <person name="Kim K.S."/>
            <person name="Gwag J.G."/>
            <person name="Moon J.K."/>
            <person name="Lee Y.H."/>
            <person name="Park B.S."/>
            <person name="Bombarely A."/>
            <person name="Doyle J.J."/>
            <person name="Jackson S.A."/>
            <person name="Schafleitner R."/>
            <person name="Srinives P."/>
            <person name="Varshney R.K."/>
            <person name="Lee S.H."/>
        </authorList>
    </citation>
    <scope>NUCLEOTIDE SEQUENCE [LARGE SCALE GENOMIC DNA]</scope>
    <source>
        <strain evidence="3">cv. VC1973A</strain>
    </source>
</reference>
<keyword evidence="1" id="KW-0677">Repeat</keyword>
<proteinExistence type="predicted"/>
<dbReference type="InterPro" id="IPR058192">
    <property type="entry name" value="WHD_ROQ1-like"/>
</dbReference>
<dbReference type="InterPro" id="IPR027417">
    <property type="entry name" value="P-loop_NTPase"/>
</dbReference>
<dbReference type="GeneID" id="106757119"/>
<reference evidence="4" key="2">
    <citation type="submission" date="2025-08" db="UniProtKB">
        <authorList>
            <consortium name="RefSeq"/>
        </authorList>
    </citation>
    <scope>IDENTIFICATION</scope>
    <source>
        <tissue evidence="4">Leaf</tissue>
    </source>
</reference>
<dbReference type="KEGG" id="vra:106757119"/>